<dbReference type="EMBL" id="SRYV01000006">
    <property type="protein sequence ID" value="TGY16030.1"/>
    <property type="molecule type" value="Genomic_DNA"/>
</dbReference>
<dbReference type="RefSeq" id="WP_004045149.1">
    <property type="nucleotide sequence ID" value="NZ_AQFR02000003.1"/>
</dbReference>
<comment type="similarity">
    <text evidence="1">Belongs to the short-chain dehydrogenases/reductases (SDR) family.</text>
</comment>
<dbReference type="GO" id="GO:0032787">
    <property type="term" value="P:monocarboxylic acid metabolic process"/>
    <property type="evidence" value="ECO:0007669"/>
    <property type="project" value="UniProtKB-ARBA"/>
</dbReference>
<proteinExistence type="inferred from homology"/>
<evidence type="ECO:0000256" key="1">
    <source>
        <dbReference type="ARBA" id="ARBA00006484"/>
    </source>
</evidence>
<accession>A0A4V6RD19</accession>
<reference evidence="2 3" key="1">
    <citation type="submission" date="2019-04" db="EMBL/GenBank/DDBJ databases">
        <title>Microbes associate with the intestines of laboratory mice.</title>
        <authorList>
            <person name="Navarre W."/>
            <person name="Wong E."/>
            <person name="Huang K."/>
            <person name="Tropini C."/>
            <person name="Ng K."/>
            <person name="Yu B."/>
        </authorList>
    </citation>
    <scope>NUCLEOTIDE SEQUENCE [LARGE SCALE GENOMIC DNA]</scope>
    <source>
        <strain evidence="2 3">NM61_E11</strain>
    </source>
</reference>
<organism evidence="2 3">
    <name type="scientific">Lactobacillus intestinalis</name>
    <dbReference type="NCBI Taxonomy" id="151781"/>
    <lineage>
        <taxon>Bacteria</taxon>
        <taxon>Bacillati</taxon>
        <taxon>Bacillota</taxon>
        <taxon>Bacilli</taxon>
        <taxon>Lactobacillales</taxon>
        <taxon>Lactobacillaceae</taxon>
        <taxon>Lactobacillus</taxon>
    </lineage>
</organism>
<dbReference type="Gene3D" id="3.40.50.720">
    <property type="entry name" value="NAD(P)-binding Rossmann-like Domain"/>
    <property type="match status" value="1"/>
</dbReference>
<comment type="caution">
    <text evidence="2">The sequence shown here is derived from an EMBL/GenBank/DDBJ whole genome shotgun (WGS) entry which is preliminary data.</text>
</comment>
<dbReference type="PROSITE" id="PS00061">
    <property type="entry name" value="ADH_SHORT"/>
    <property type="match status" value="1"/>
</dbReference>
<dbReference type="PANTHER" id="PTHR42879">
    <property type="entry name" value="3-OXOACYL-(ACYL-CARRIER-PROTEIN) REDUCTASE"/>
    <property type="match status" value="1"/>
</dbReference>
<dbReference type="InterPro" id="IPR050259">
    <property type="entry name" value="SDR"/>
</dbReference>
<dbReference type="InterPro" id="IPR002347">
    <property type="entry name" value="SDR_fam"/>
</dbReference>
<gene>
    <name evidence="2" type="ORF">E5351_04240</name>
</gene>
<sequence>MKRAIVFGATGGIGSSICEDLAKDGWSLYLHTNSKWNKAYEKAIKLANEYPSQDFLPVKLDFNSSDAELKKFVDGLIPVNAVIFAQGITDYNFVGTQKMTMMDKIININLTVPIKLTHLLEDKLVKQEFSRIIYLGSVYGGQGSAMEAVYSATKAGLSRFSQAYAREVVSTNLTVNVLAPGAVDTPMNAMFSEETIAEVTDEIPIGRFASGKDISYWVKVILNPQSGYLTGQTIYISGGWLL</sequence>
<evidence type="ECO:0000313" key="2">
    <source>
        <dbReference type="EMBL" id="TGY16030.1"/>
    </source>
</evidence>
<dbReference type="PANTHER" id="PTHR42879:SF2">
    <property type="entry name" value="3-OXOACYL-[ACYL-CARRIER-PROTEIN] REDUCTASE FABG"/>
    <property type="match status" value="1"/>
</dbReference>
<dbReference type="Proteomes" id="UP000309117">
    <property type="component" value="Unassembled WGS sequence"/>
</dbReference>
<dbReference type="InterPro" id="IPR020904">
    <property type="entry name" value="Sc_DH/Rdtase_CS"/>
</dbReference>
<protein>
    <submittedName>
        <fullName evidence="2">SDR family NAD(P)-dependent oxidoreductase</fullName>
    </submittedName>
</protein>
<dbReference type="Pfam" id="PF00106">
    <property type="entry name" value="adh_short"/>
    <property type="match status" value="1"/>
</dbReference>
<dbReference type="PRINTS" id="PR00081">
    <property type="entry name" value="GDHRDH"/>
</dbReference>
<dbReference type="AlphaFoldDB" id="A0A4V6RD19"/>
<name>A0A4V6RD19_9LACO</name>
<dbReference type="NCBIfam" id="NF047420">
    <property type="entry name" value="EF_P_mod_YmfI"/>
    <property type="match status" value="1"/>
</dbReference>
<dbReference type="SUPFAM" id="SSF51735">
    <property type="entry name" value="NAD(P)-binding Rossmann-fold domains"/>
    <property type="match status" value="1"/>
</dbReference>
<evidence type="ECO:0000313" key="3">
    <source>
        <dbReference type="Proteomes" id="UP000309117"/>
    </source>
</evidence>
<dbReference type="InterPro" id="IPR036291">
    <property type="entry name" value="NAD(P)-bd_dom_sf"/>
</dbReference>